<dbReference type="Proteomes" id="UP001501752">
    <property type="component" value="Unassembled WGS sequence"/>
</dbReference>
<keyword evidence="3" id="KW-1185">Reference proteome</keyword>
<dbReference type="EMBL" id="BAABIS010000001">
    <property type="protein sequence ID" value="GAA4832221.1"/>
    <property type="molecule type" value="Genomic_DNA"/>
</dbReference>
<accession>A0ABP9DDL6</accession>
<reference evidence="3" key="1">
    <citation type="journal article" date="2019" name="Int. J. Syst. Evol. Microbiol.">
        <title>The Global Catalogue of Microorganisms (GCM) 10K type strain sequencing project: providing services to taxonomists for standard genome sequencing and annotation.</title>
        <authorList>
            <consortium name="The Broad Institute Genomics Platform"/>
            <consortium name="The Broad Institute Genome Sequencing Center for Infectious Disease"/>
            <person name="Wu L."/>
            <person name="Ma J."/>
        </authorList>
    </citation>
    <scope>NUCLEOTIDE SEQUENCE [LARGE SCALE GENOMIC DNA]</scope>
    <source>
        <strain evidence="3">JCM 13006</strain>
    </source>
</reference>
<gene>
    <name evidence="2" type="ORF">GCM10023235_03150</name>
</gene>
<sequence>MIATSLHRPGGAAAVYLRCFPFDSWGMAGHEEALRAYARGLGFCDPHVFLDNGRPSGGELPQLARMESLVASGHCGAVFVPGLWVFSMDDAAAGAVAERLRRLGGRVWEMPSPRLDGGGRSRAAGADPWRRGPSVLVG</sequence>
<feature type="region of interest" description="Disordered" evidence="1">
    <location>
        <begin position="114"/>
        <end position="138"/>
    </location>
</feature>
<evidence type="ECO:0000313" key="2">
    <source>
        <dbReference type="EMBL" id="GAA4832221.1"/>
    </source>
</evidence>
<name>A0ABP9DDL6_9ACTN</name>
<evidence type="ECO:0008006" key="4">
    <source>
        <dbReference type="Google" id="ProtNLM"/>
    </source>
</evidence>
<evidence type="ECO:0000313" key="3">
    <source>
        <dbReference type="Proteomes" id="UP001501752"/>
    </source>
</evidence>
<proteinExistence type="predicted"/>
<dbReference type="RefSeq" id="WP_345694923.1">
    <property type="nucleotide sequence ID" value="NZ_BAABIS010000001.1"/>
</dbReference>
<organism evidence="2 3">
    <name type="scientific">Kitasatospora terrestris</name>
    <dbReference type="NCBI Taxonomy" id="258051"/>
    <lineage>
        <taxon>Bacteria</taxon>
        <taxon>Bacillati</taxon>
        <taxon>Actinomycetota</taxon>
        <taxon>Actinomycetes</taxon>
        <taxon>Kitasatosporales</taxon>
        <taxon>Streptomycetaceae</taxon>
        <taxon>Kitasatospora</taxon>
    </lineage>
</organism>
<comment type="caution">
    <text evidence="2">The sequence shown here is derived from an EMBL/GenBank/DDBJ whole genome shotgun (WGS) entry which is preliminary data.</text>
</comment>
<evidence type="ECO:0000256" key="1">
    <source>
        <dbReference type="SAM" id="MobiDB-lite"/>
    </source>
</evidence>
<protein>
    <recommendedName>
        <fullName evidence="4">Resolvase/invertase-type recombinase catalytic domain-containing protein</fullName>
    </recommendedName>
</protein>